<evidence type="ECO:0000313" key="1">
    <source>
        <dbReference type="EMBL" id="CAI8618641.1"/>
    </source>
</evidence>
<sequence>MDWQRAIKLGLRNIQARWDVFPIRRGVEEVGDERIFDIKLDNVIFDARKIHANCPRFDRKKGGLEAKVNMQVNPRAKLSEYPDKGVLTDVGTVFRNGSNFFANVIANKGRIISEEHGKNYVYELRYVSNK</sequence>
<protein>
    <submittedName>
        <fullName evidence="1">Uncharacterized protein</fullName>
    </submittedName>
</protein>
<accession>A0AAV1B851</accession>
<reference evidence="1 2" key="1">
    <citation type="submission" date="2023-01" db="EMBL/GenBank/DDBJ databases">
        <authorList>
            <person name="Kreplak J."/>
        </authorList>
    </citation>
    <scope>NUCLEOTIDE SEQUENCE [LARGE SCALE GENOMIC DNA]</scope>
</reference>
<keyword evidence="2" id="KW-1185">Reference proteome</keyword>
<evidence type="ECO:0000313" key="2">
    <source>
        <dbReference type="Proteomes" id="UP001157006"/>
    </source>
</evidence>
<name>A0AAV1B851_VICFA</name>
<dbReference type="AlphaFoldDB" id="A0AAV1B851"/>
<organism evidence="1 2">
    <name type="scientific">Vicia faba</name>
    <name type="common">Broad bean</name>
    <name type="synonym">Faba vulgaris</name>
    <dbReference type="NCBI Taxonomy" id="3906"/>
    <lineage>
        <taxon>Eukaryota</taxon>
        <taxon>Viridiplantae</taxon>
        <taxon>Streptophyta</taxon>
        <taxon>Embryophyta</taxon>
        <taxon>Tracheophyta</taxon>
        <taxon>Spermatophyta</taxon>
        <taxon>Magnoliopsida</taxon>
        <taxon>eudicotyledons</taxon>
        <taxon>Gunneridae</taxon>
        <taxon>Pentapetalae</taxon>
        <taxon>rosids</taxon>
        <taxon>fabids</taxon>
        <taxon>Fabales</taxon>
        <taxon>Fabaceae</taxon>
        <taxon>Papilionoideae</taxon>
        <taxon>50 kb inversion clade</taxon>
        <taxon>NPAAA clade</taxon>
        <taxon>Hologalegina</taxon>
        <taxon>IRL clade</taxon>
        <taxon>Fabeae</taxon>
        <taxon>Vicia</taxon>
    </lineage>
</organism>
<dbReference type="Proteomes" id="UP001157006">
    <property type="component" value="Chromosome 6"/>
</dbReference>
<proteinExistence type="predicted"/>
<dbReference type="EMBL" id="OX451741">
    <property type="protein sequence ID" value="CAI8618641.1"/>
    <property type="molecule type" value="Genomic_DNA"/>
</dbReference>
<gene>
    <name evidence="1" type="ORF">VFH_VI132800</name>
</gene>